<evidence type="ECO:0000313" key="12">
    <source>
        <dbReference type="WBParaSite" id="TREG1_125940.1"/>
    </source>
</evidence>
<dbReference type="Gene3D" id="3.30.40.10">
    <property type="entry name" value="Zinc/RING finger domain, C3HC4 (zinc finger)"/>
    <property type="match status" value="1"/>
</dbReference>
<dbReference type="Gene3D" id="3.30.900.10">
    <property type="entry name" value="HORMA domain"/>
    <property type="match status" value="1"/>
</dbReference>
<evidence type="ECO:0000256" key="9">
    <source>
        <dbReference type="SAM" id="MobiDB-lite"/>
    </source>
</evidence>
<protein>
    <recommendedName>
        <fullName evidence="10">HORMA domain-containing protein</fullName>
    </recommendedName>
</protein>
<keyword evidence="6" id="KW-0862">Zinc</keyword>
<evidence type="ECO:0000256" key="2">
    <source>
        <dbReference type="ARBA" id="ARBA00004286"/>
    </source>
</evidence>
<dbReference type="InterPro" id="IPR013083">
    <property type="entry name" value="Znf_RING/FYVE/PHD"/>
</dbReference>
<proteinExistence type="predicted"/>
<dbReference type="SUPFAM" id="SSF57903">
    <property type="entry name" value="FYVE/PHD zinc finger"/>
    <property type="match status" value="1"/>
</dbReference>
<comment type="subcellular location">
    <subcellularLocation>
        <location evidence="2">Chromosome</location>
    </subcellularLocation>
    <subcellularLocation>
        <location evidence="1">Nucleus</location>
    </subcellularLocation>
</comment>
<keyword evidence="3" id="KW-0158">Chromosome</keyword>
<evidence type="ECO:0000259" key="10">
    <source>
        <dbReference type="PROSITE" id="PS50815"/>
    </source>
</evidence>
<dbReference type="PANTHER" id="PTHR48225:SF7">
    <property type="entry name" value="MEIOSIS-SPECIFIC PROTEIN HOP1"/>
    <property type="match status" value="1"/>
</dbReference>
<organism evidence="11 12">
    <name type="scientific">Trichobilharzia regenti</name>
    <name type="common">Nasal bird schistosome</name>
    <dbReference type="NCBI Taxonomy" id="157069"/>
    <lineage>
        <taxon>Eukaryota</taxon>
        <taxon>Metazoa</taxon>
        <taxon>Spiralia</taxon>
        <taxon>Lophotrochozoa</taxon>
        <taxon>Platyhelminthes</taxon>
        <taxon>Trematoda</taxon>
        <taxon>Digenea</taxon>
        <taxon>Strigeidida</taxon>
        <taxon>Schistosomatoidea</taxon>
        <taxon>Schistosomatidae</taxon>
        <taxon>Trichobilharzia</taxon>
    </lineage>
</organism>
<dbReference type="InterPro" id="IPR001965">
    <property type="entry name" value="Znf_PHD"/>
</dbReference>
<dbReference type="SUPFAM" id="SSF56019">
    <property type="entry name" value="The spindle assembly checkpoint protein mad2"/>
    <property type="match status" value="1"/>
</dbReference>
<dbReference type="InterPro" id="IPR003511">
    <property type="entry name" value="HORMA_dom"/>
</dbReference>
<evidence type="ECO:0000313" key="11">
    <source>
        <dbReference type="Proteomes" id="UP000050795"/>
    </source>
</evidence>
<reference evidence="12" key="2">
    <citation type="submission" date="2023-11" db="UniProtKB">
        <authorList>
            <consortium name="WormBaseParasite"/>
        </authorList>
    </citation>
    <scope>IDENTIFICATION</scope>
</reference>
<dbReference type="SMART" id="SM00249">
    <property type="entry name" value="PHD"/>
    <property type="match status" value="1"/>
</dbReference>
<dbReference type="InterPro" id="IPR036570">
    <property type="entry name" value="HORMA_dom_sf"/>
</dbReference>
<accession>A0AA85J374</accession>
<keyword evidence="8" id="KW-0469">Meiosis</keyword>
<dbReference type="Pfam" id="PF02301">
    <property type="entry name" value="HORMA"/>
    <property type="match status" value="1"/>
</dbReference>
<dbReference type="GO" id="GO:0005694">
    <property type="term" value="C:chromosome"/>
    <property type="evidence" value="ECO:0007669"/>
    <property type="project" value="UniProtKB-SubCell"/>
</dbReference>
<dbReference type="InterPro" id="IPR051294">
    <property type="entry name" value="HORMA_MeioticProgression"/>
</dbReference>
<evidence type="ECO:0000256" key="8">
    <source>
        <dbReference type="ARBA" id="ARBA00023254"/>
    </source>
</evidence>
<name>A0AA85J374_TRIRE</name>
<dbReference type="WBParaSite" id="TREG1_125940.1">
    <property type="protein sequence ID" value="TREG1_125940.1"/>
    <property type="gene ID" value="TREG1_125940"/>
</dbReference>
<dbReference type="GO" id="GO:0008270">
    <property type="term" value="F:zinc ion binding"/>
    <property type="evidence" value="ECO:0007669"/>
    <property type="project" value="UniProtKB-KW"/>
</dbReference>
<dbReference type="PANTHER" id="PTHR48225">
    <property type="entry name" value="HORMA DOMAIN-CONTAINING PROTEIN 1"/>
    <property type="match status" value="1"/>
</dbReference>
<dbReference type="AlphaFoldDB" id="A0AA85J374"/>
<keyword evidence="7" id="KW-0539">Nucleus</keyword>
<keyword evidence="5" id="KW-0863">Zinc-finger</keyword>
<evidence type="ECO:0000256" key="3">
    <source>
        <dbReference type="ARBA" id="ARBA00022454"/>
    </source>
</evidence>
<dbReference type="Proteomes" id="UP000050795">
    <property type="component" value="Unassembled WGS sequence"/>
</dbReference>
<dbReference type="PROSITE" id="PS50815">
    <property type="entry name" value="HORMA"/>
    <property type="match status" value="1"/>
</dbReference>
<evidence type="ECO:0000256" key="7">
    <source>
        <dbReference type="ARBA" id="ARBA00023242"/>
    </source>
</evidence>
<keyword evidence="11" id="KW-1185">Reference proteome</keyword>
<evidence type="ECO:0000256" key="4">
    <source>
        <dbReference type="ARBA" id="ARBA00022723"/>
    </source>
</evidence>
<dbReference type="GO" id="GO:0005634">
    <property type="term" value="C:nucleus"/>
    <property type="evidence" value="ECO:0007669"/>
    <property type="project" value="UniProtKB-SubCell"/>
</dbReference>
<dbReference type="Pfam" id="PF20826">
    <property type="entry name" value="PHD_5"/>
    <property type="match status" value="1"/>
</dbReference>
<evidence type="ECO:0000256" key="1">
    <source>
        <dbReference type="ARBA" id="ARBA00004123"/>
    </source>
</evidence>
<feature type="region of interest" description="Disordered" evidence="9">
    <location>
        <begin position="447"/>
        <end position="471"/>
    </location>
</feature>
<evidence type="ECO:0000256" key="5">
    <source>
        <dbReference type="ARBA" id="ARBA00022771"/>
    </source>
</evidence>
<reference evidence="11" key="1">
    <citation type="submission" date="2022-06" db="EMBL/GenBank/DDBJ databases">
        <authorList>
            <person name="Berger JAMES D."/>
            <person name="Berger JAMES D."/>
        </authorList>
    </citation>
    <scope>NUCLEOTIDE SEQUENCE [LARGE SCALE GENOMIC DNA]</scope>
</reference>
<dbReference type="GO" id="GO:0051321">
    <property type="term" value="P:meiotic cell cycle"/>
    <property type="evidence" value="ECO:0007669"/>
    <property type="project" value="UniProtKB-KW"/>
</dbReference>
<evidence type="ECO:0000256" key="6">
    <source>
        <dbReference type="ARBA" id="ARBA00022833"/>
    </source>
</evidence>
<dbReference type="InterPro" id="IPR011011">
    <property type="entry name" value="Znf_FYVE_PHD"/>
</dbReference>
<feature type="domain" description="HORMA" evidence="10">
    <location>
        <begin position="26"/>
        <end position="232"/>
    </location>
</feature>
<sequence>MATALAVRQNIGNWSKVFPNELGTELRSLVFIKKLLAVAASYVLYFRDIFPESAFHDKQLEGIELKILKESSEFPESSKIIYWLKGCFDAIDRKYLKSATIALYTPSNKDDECNVIESYCFRLSYGQSNISLSVTSENESLCDLSYTSDKEIKSATLSLLKNIETAGKRLSKLPSELMVTMKLQYYDEVTPEDYMTPGFKRADDTTFVYEEDNINVRLGNVRTVHHSIKMHVQTSRRLFSGSVKSTESTQEECVHEISSNSQIKSKLNEEEELSLSFLQQTLASDESESQVYKVRCPCGVNTDDGVMILCDGCGSWQHAICFRISEEYNVPVSHVCEICAKNKPELLQSGGTTDDTIRNMTDDARKATCLFRRAISLCMYVDSVSPAVLARALAVEYTVARGIFNRLVKEQVVKLPGPKRGEKLVEKEFLKNTVYPRVFGQDEKKGTMVSPEFSTTQKPTNIHGAPGKRTQQSIIQSTIEKEIDDEDEDNLMNNCTQDSLFSPIADKKRRKVDLANTPINIFRP</sequence>
<keyword evidence="4" id="KW-0479">Metal-binding</keyword>